<dbReference type="RefSeq" id="WP_188477256.1">
    <property type="nucleotide sequence ID" value="NZ_BMFJ01000001.1"/>
</dbReference>
<keyword evidence="7" id="KW-1133">Transmembrane helix</keyword>
<dbReference type="GO" id="GO:0016998">
    <property type="term" value="P:cell wall macromolecule catabolic process"/>
    <property type="evidence" value="ECO:0007669"/>
    <property type="project" value="InterPro"/>
</dbReference>
<keyword evidence="4 6" id="KW-0378">Hydrolase</keyword>
<proteinExistence type="inferred from homology"/>
<reference evidence="9" key="1">
    <citation type="journal article" date="2019" name="Int. J. Syst. Evol. Microbiol.">
        <title>The Global Catalogue of Microorganisms (GCM) 10K type strain sequencing project: providing services to taxonomists for standard genome sequencing and annotation.</title>
        <authorList>
            <consortium name="The Broad Institute Genomics Platform"/>
            <consortium name="The Broad Institute Genome Sequencing Center for Infectious Disease"/>
            <person name="Wu L."/>
            <person name="Ma J."/>
        </authorList>
    </citation>
    <scope>NUCLEOTIDE SEQUENCE [LARGE SCALE GENOMIC DNA]</scope>
    <source>
        <strain evidence="9">CGMCC 1.12664</strain>
    </source>
</reference>
<evidence type="ECO:0000256" key="2">
    <source>
        <dbReference type="ARBA" id="ARBA00022529"/>
    </source>
</evidence>
<dbReference type="PANTHER" id="PTHR38107">
    <property type="match status" value="1"/>
</dbReference>
<feature type="transmembrane region" description="Helical" evidence="7">
    <location>
        <begin position="75"/>
        <end position="92"/>
    </location>
</feature>
<evidence type="ECO:0000256" key="6">
    <source>
        <dbReference type="RuleBase" id="RU003788"/>
    </source>
</evidence>
<dbReference type="Gene3D" id="1.10.530.40">
    <property type="match status" value="1"/>
</dbReference>
<dbReference type="InterPro" id="IPR002196">
    <property type="entry name" value="Glyco_hydro_24"/>
</dbReference>
<dbReference type="SUPFAM" id="SSF53955">
    <property type="entry name" value="Lysozyme-like"/>
    <property type="match status" value="1"/>
</dbReference>
<comment type="similarity">
    <text evidence="6">Belongs to the glycosyl hydrolase 24 family.</text>
</comment>
<dbReference type="GO" id="GO:0042742">
    <property type="term" value="P:defense response to bacterium"/>
    <property type="evidence" value="ECO:0007669"/>
    <property type="project" value="UniProtKB-KW"/>
</dbReference>
<dbReference type="AlphaFoldDB" id="A0A917A854"/>
<evidence type="ECO:0000256" key="3">
    <source>
        <dbReference type="ARBA" id="ARBA00022638"/>
    </source>
</evidence>
<evidence type="ECO:0000256" key="7">
    <source>
        <dbReference type="SAM" id="Phobius"/>
    </source>
</evidence>
<dbReference type="PANTHER" id="PTHR38107:SF3">
    <property type="entry name" value="LYSOZYME RRRD-RELATED"/>
    <property type="match status" value="1"/>
</dbReference>
<comment type="catalytic activity">
    <reaction evidence="1 6">
        <text>Hydrolysis of (1-&gt;4)-beta-linkages between N-acetylmuramic acid and N-acetyl-D-glucosamine residues in a peptidoglycan and between N-acetyl-D-glucosamine residues in chitodextrins.</text>
        <dbReference type="EC" id="3.2.1.17"/>
    </reaction>
</comment>
<keyword evidence="7" id="KW-0812">Transmembrane</keyword>
<sequence length="255" mass="28571">MRLIEDWKRVATRAYSMWAFYLSAVALIAPDAIYLLAGRDSNPRLWWFIALALLIYGIVGRLIDQRDGGVLGNLGRLLLFLVGVLRLIWFALTDRLKMRSSSAATFLAIAVAFVGLKEGKENHAYLDRIAKPPVWTICYGETRGVKPGDYRTDAECADMLAKGLLEYRAGLHRYFTPETIQRRLTPERDTAYVSLAWNVGIAGTGKSTATRRLNAGDIAGGCTAITWWNKAGGRVIRGLVLRRQDEYRLCMKGVR</sequence>
<dbReference type="Proteomes" id="UP000612855">
    <property type="component" value="Unassembled WGS sequence"/>
</dbReference>
<evidence type="ECO:0000313" key="9">
    <source>
        <dbReference type="Proteomes" id="UP000612855"/>
    </source>
</evidence>
<keyword evidence="2 6" id="KW-0929">Antimicrobial</keyword>
<protein>
    <recommendedName>
        <fullName evidence="6">Lysozyme</fullName>
        <ecNumber evidence="6">3.2.1.17</ecNumber>
    </recommendedName>
</protein>
<feature type="transmembrane region" description="Helical" evidence="7">
    <location>
        <begin position="45"/>
        <end position="63"/>
    </location>
</feature>
<keyword evidence="5 6" id="KW-0326">Glycosidase</keyword>
<dbReference type="Pfam" id="PF00959">
    <property type="entry name" value="Phage_lysozyme"/>
    <property type="match status" value="1"/>
</dbReference>
<keyword evidence="7" id="KW-0472">Membrane</keyword>
<keyword evidence="9" id="KW-1185">Reference proteome</keyword>
<evidence type="ECO:0000313" key="8">
    <source>
        <dbReference type="EMBL" id="GGE29858.1"/>
    </source>
</evidence>
<dbReference type="InterPro" id="IPR034690">
    <property type="entry name" value="Endolysin_T4_type"/>
</dbReference>
<evidence type="ECO:0000256" key="1">
    <source>
        <dbReference type="ARBA" id="ARBA00000632"/>
    </source>
</evidence>
<name>A0A917A854_9RHOB</name>
<dbReference type="InterPro" id="IPR051018">
    <property type="entry name" value="Bacteriophage_GH24"/>
</dbReference>
<dbReference type="EMBL" id="BMFJ01000001">
    <property type="protein sequence ID" value="GGE29858.1"/>
    <property type="molecule type" value="Genomic_DNA"/>
</dbReference>
<dbReference type="InterPro" id="IPR057700">
    <property type="entry name" value="DUF7940"/>
</dbReference>
<dbReference type="CDD" id="cd16900">
    <property type="entry name" value="endolysin_R21-like"/>
    <property type="match status" value="1"/>
</dbReference>
<accession>A0A917A854</accession>
<dbReference type="HAMAP" id="MF_04110">
    <property type="entry name" value="ENDOLYSIN_T4"/>
    <property type="match status" value="1"/>
</dbReference>
<dbReference type="GO" id="GO:0009253">
    <property type="term" value="P:peptidoglycan catabolic process"/>
    <property type="evidence" value="ECO:0007669"/>
    <property type="project" value="InterPro"/>
</dbReference>
<comment type="caution">
    <text evidence="8">The sequence shown here is derived from an EMBL/GenBank/DDBJ whole genome shotgun (WGS) entry which is preliminary data.</text>
</comment>
<organism evidence="8 9">
    <name type="scientific">Primorskyibacter flagellatus</name>
    <dbReference type="NCBI Taxonomy" id="1387277"/>
    <lineage>
        <taxon>Bacteria</taxon>
        <taxon>Pseudomonadati</taxon>
        <taxon>Pseudomonadota</taxon>
        <taxon>Alphaproteobacteria</taxon>
        <taxon>Rhodobacterales</taxon>
        <taxon>Roseobacteraceae</taxon>
        <taxon>Primorskyibacter</taxon>
    </lineage>
</organism>
<dbReference type="InterPro" id="IPR023346">
    <property type="entry name" value="Lysozyme-like_dom_sf"/>
</dbReference>
<evidence type="ECO:0000256" key="5">
    <source>
        <dbReference type="ARBA" id="ARBA00023295"/>
    </source>
</evidence>
<dbReference type="EC" id="3.2.1.17" evidence="6"/>
<keyword evidence="3 6" id="KW-0081">Bacteriolytic enzyme</keyword>
<gene>
    <name evidence="8" type="ORF">GCM10011360_17390</name>
</gene>
<evidence type="ECO:0000256" key="4">
    <source>
        <dbReference type="ARBA" id="ARBA00022801"/>
    </source>
</evidence>
<dbReference type="GO" id="GO:0031640">
    <property type="term" value="P:killing of cells of another organism"/>
    <property type="evidence" value="ECO:0007669"/>
    <property type="project" value="UniProtKB-KW"/>
</dbReference>
<feature type="transmembrane region" description="Helical" evidence="7">
    <location>
        <begin position="12"/>
        <end position="33"/>
    </location>
</feature>
<dbReference type="GO" id="GO:0003796">
    <property type="term" value="F:lysozyme activity"/>
    <property type="evidence" value="ECO:0007669"/>
    <property type="project" value="UniProtKB-EC"/>
</dbReference>
<dbReference type="InterPro" id="IPR023347">
    <property type="entry name" value="Lysozyme_dom_sf"/>
</dbReference>
<dbReference type="Pfam" id="PF25612">
    <property type="entry name" value="DUF7940"/>
    <property type="match status" value="1"/>
</dbReference>